<keyword evidence="1" id="KW-1188">Viral release from host cell</keyword>
<organism evidence="3 4">
    <name type="scientific">Faecalibacter macacae</name>
    <dbReference type="NCBI Taxonomy" id="1859289"/>
    <lineage>
        <taxon>Bacteria</taxon>
        <taxon>Pseudomonadati</taxon>
        <taxon>Bacteroidota</taxon>
        <taxon>Flavobacteriia</taxon>
        <taxon>Flavobacteriales</taxon>
        <taxon>Weeksellaceae</taxon>
        <taxon>Faecalibacter</taxon>
    </lineage>
</organism>
<dbReference type="RefSeq" id="WP_121935019.1">
    <property type="nucleotide sequence ID" value="NZ_RDOJ01000013.1"/>
</dbReference>
<dbReference type="AlphaFoldDB" id="A0A3L9MDF3"/>
<protein>
    <recommendedName>
        <fullName evidence="2">Terminase large subunit gp17-like C-terminal domain-containing protein</fullName>
    </recommendedName>
</protein>
<evidence type="ECO:0000313" key="4">
    <source>
        <dbReference type="Proteomes" id="UP000275348"/>
    </source>
</evidence>
<dbReference type="EMBL" id="RDOJ01000013">
    <property type="protein sequence ID" value="RLZ08589.1"/>
    <property type="molecule type" value="Genomic_DNA"/>
</dbReference>
<dbReference type="Gene3D" id="3.40.50.300">
    <property type="entry name" value="P-loop containing nucleotide triphosphate hydrolases"/>
    <property type="match status" value="1"/>
</dbReference>
<dbReference type="Proteomes" id="UP000275348">
    <property type="component" value="Unassembled WGS sequence"/>
</dbReference>
<reference evidence="3 4" key="1">
    <citation type="submission" date="2018-10" db="EMBL/GenBank/DDBJ databases">
        <authorList>
            <person name="Chen X."/>
        </authorList>
    </citation>
    <scope>NUCLEOTIDE SEQUENCE [LARGE SCALE GENOMIC DNA]</scope>
    <source>
        <strain evidence="3 4">YIM 102668</strain>
    </source>
</reference>
<evidence type="ECO:0000259" key="2">
    <source>
        <dbReference type="Pfam" id="PF17289"/>
    </source>
</evidence>
<dbReference type="OrthoDB" id="1327410at2"/>
<evidence type="ECO:0000313" key="3">
    <source>
        <dbReference type="EMBL" id="RLZ08589.1"/>
    </source>
</evidence>
<gene>
    <name evidence="3" type="ORF">EAH69_09755</name>
</gene>
<keyword evidence="4" id="KW-1185">Reference proteome</keyword>
<dbReference type="InterPro" id="IPR035421">
    <property type="entry name" value="Terminase_6C"/>
</dbReference>
<name>A0A3L9MDF3_9FLAO</name>
<evidence type="ECO:0000256" key="1">
    <source>
        <dbReference type="ARBA" id="ARBA00022612"/>
    </source>
</evidence>
<feature type="domain" description="Terminase large subunit gp17-like C-terminal" evidence="2">
    <location>
        <begin position="324"/>
        <end position="441"/>
    </location>
</feature>
<dbReference type="InterPro" id="IPR027417">
    <property type="entry name" value="P-loop_NTPase"/>
</dbReference>
<dbReference type="Pfam" id="PF17289">
    <property type="entry name" value="Terminase_6C"/>
    <property type="match status" value="1"/>
</dbReference>
<comment type="caution">
    <text evidence="3">The sequence shown here is derived from an EMBL/GenBank/DDBJ whole genome shotgun (WGS) entry which is preliminary data.</text>
</comment>
<accession>A0A3L9MDF3</accession>
<proteinExistence type="predicted"/>
<sequence>MRIKDKKALERYQKKLDLARSAGVRNPFETKEETKAAIERAKKDFAFCVQRYFPHFADAATPYFHIDFANMVAKNPTFKGMCVFGRAMAKSVLNDILLPFWFWIREEPVYLVIIGNNSDRASQLLEDLRAEFEANPQIIHDFGIQHNPGNWEEGFFVTKGGFIGQALGMGQSVRGLRVKNQRPTHLVADDCETKDLLKNPKRMNEMVRWIERDLIPTMDGVIRRYVHVNNRSAAVMMMTILRDKHPNWKWYQVDAYDPVTYEPAWPEKYSNTYYKEVEEDIGQLAAYSEYNNKPHIEGEIFKEEQIQYAPMPKLNQFKIIIGRWDVAYAGTATADYNAVVVQGVKDKDFWVIDTYCKQSKMRQAVEWMANYQLNLPKTVVVHWKFEAQFWNDEVERTISEVEQAFKITLNIIKVNNPKQNKYDRILKLQPYYQNGRIFYNEKLKPHQDAQVGIAQLLGIEPGYKTHDDWPDAHQGGIEDLEPYVTYDYGRSTDILQGRMNPNHERI</sequence>